<dbReference type="Gene3D" id="3.30.450.40">
    <property type="match status" value="1"/>
</dbReference>
<dbReference type="InterPro" id="IPR001789">
    <property type="entry name" value="Sig_transdc_resp-reg_receiver"/>
</dbReference>
<evidence type="ECO:0000256" key="5">
    <source>
        <dbReference type="ARBA" id="ARBA00022777"/>
    </source>
</evidence>
<evidence type="ECO:0000313" key="13">
    <source>
        <dbReference type="Proteomes" id="UP000593737"/>
    </source>
</evidence>
<dbReference type="SMART" id="SM00065">
    <property type="entry name" value="GAF"/>
    <property type="match status" value="1"/>
</dbReference>
<keyword evidence="4" id="KW-0808">Transferase</keyword>
<dbReference type="CDD" id="cd00075">
    <property type="entry name" value="HATPase"/>
    <property type="match status" value="1"/>
</dbReference>
<dbReference type="CDD" id="cd00082">
    <property type="entry name" value="HisKA"/>
    <property type="match status" value="1"/>
</dbReference>
<dbReference type="SUPFAM" id="SSF55874">
    <property type="entry name" value="ATPase domain of HSP90 chaperone/DNA topoisomerase II/histidine kinase"/>
    <property type="match status" value="1"/>
</dbReference>
<feature type="modified residue" description="4-aspartylphosphate" evidence="8">
    <location>
        <position position="884"/>
    </location>
</feature>
<dbReference type="InterPro" id="IPR036890">
    <property type="entry name" value="HATPase_C_sf"/>
</dbReference>
<dbReference type="PANTHER" id="PTHR43547">
    <property type="entry name" value="TWO-COMPONENT HISTIDINE KINASE"/>
    <property type="match status" value="1"/>
</dbReference>
<evidence type="ECO:0000256" key="7">
    <source>
        <dbReference type="ARBA" id="ARBA00023136"/>
    </source>
</evidence>
<keyword evidence="5" id="KW-0418">Kinase</keyword>
<keyword evidence="9" id="KW-0175">Coiled coil</keyword>
<feature type="domain" description="Response regulatory" evidence="11">
    <location>
        <begin position="835"/>
        <end position="949"/>
    </location>
</feature>
<dbReference type="Gene3D" id="1.10.287.130">
    <property type="match status" value="1"/>
</dbReference>
<evidence type="ECO:0000256" key="9">
    <source>
        <dbReference type="SAM" id="Coils"/>
    </source>
</evidence>
<dbReference type="Pfam" id="PF01590">
    <property type="entry name" value="GAF"/>
    <property type="match status" value="1"/>
</dbReference>
<protein>
    <recommendedName>
        <fullName evidence="2">histidine kinase</fullName>
        <ecNumber evidence="2">2.7.13.3</ecNumber>
    </recommendedName>
</protein>
<dbReference type="PANTHER" id="PTHR43547:SF2">
    <property type="entry name" value="HYBRID SIGNAL TRANSDUCTION HISTIDINE KINASE C"/>
    <property type="match status" value="1"/>
</dbReference>
<evidence type="ECO:0000256" key="6">
    <source>
        <dbReference type="ARBA" id="ARBA00023012"/>
    </source>
</evidence>
<dbReference type="SMART" id="SM00388">
    <property type="entry name" value="HisKA"/>
    <property type="match status" value="1"/>
</dbReference>
<dbReference type="PROSITE" id="PS50109">
    <property type="entry name" value="HIS_KIN"/>
    <property type="match status" value="1"/>
</dbReference>
<accession>A0A7S8FDV3</accession>
<evidence type="ECO:0000256" key="2">
    <source>
        <dbReference type="ARBA" id="ARBA00012438"/>
    </source>
</evidence>
<keyword evidence="3 8" id="KW-0597">Phosphoprotein</keyword>
<dbReference type="PRINTS" id="PR00344">
    <property type="entry name" value="BCTRLSENSOR"/>
</dbReference>
<comment type="catalytic activity">
    <reaction evidence="1">
        <text>ATP + protein L-histidine = ADP + protein N-phospho-L-histidine.</text>
        <dbReference type="EC" id="2.7.13.3"/>
    </reaction>
</comment>
<reference evidence="12 13" key="1">
    <citation type="journal article" date="2020" name="ISME J.">
        <title>Enrichment and physiological characterization of a novel comammox Nitrospira indicates ammonium inhibition of complete nitrification.</title>
        <authorList>
            <person name="Sakoula D."/>
            <person name="Koch H."/>
            <person name="Frank J."/>
            <person name="Jetten M.S.M."/>
            <person name="van Kessel M.A.H.J."/>
            <person name="Lucker S."/>
        </authorList>
    </citation>
    <scope>NUCLEOTIDE SEQUENCE [LARGE SCALE GENOMIC DNA]</scope>
    <source>
        <strain evidence="12">Comreactor17</strain>
    </source>
</reference>
<dbReference type="Gene3D" id="3.30.565.10">
    <property type="entry name" value="Histidine kinase-like ATPase, C-terminal domain"/>
    <property type="match status" value="1"/>
</dbReference>
<sequence length="955" mass="107170">MTSSALDIVEAKSLADIDLLPKDRTILEQGAMVFRPFGLDEQGHTIRDLSGVSIRAVTVFLEKLIVSERGASAGKESVEELCRLLNDQIRDAVYHVTPEFLRNPWNSYSYEFTCYLYEFCERISGDPQFAFKAGAEKVSPIMLALTRPFSLSQIYTMFPYFGNKFTSGSVEFRVVEVTKDTAAVAMRFTDRTLRQFGPYRRRCACLVCQSAQGIMVAMADRIHGLSRAETIETSCIGNDDEWCQWTIRWQEEGGYRSRFWRAASPLEQVRPTLPNGAIHAGTDGEQVVSSTTARRVDPPAHAQQHYTWFLWGGVLGLALMAGVGIFNPTVSLGEVVLVGLCPPLAVGIMVNRRLLRESERREALIQEQIAFVESRHEELREAYLEQEQMRVELRRKVAQLTALHRAGLSFSSTFERDTLLHQVLEALTHELNYNSAMVSMFDPFENTIEHIRLIGAPPEVEAFAQSCRIPITDRESPEGEVVLQGKPLLVKDIETIRHRLHPLNQRLAELSQTKGLVVVPIKTKGRVWGMLTVDRSHNQSVTEDDLDLMKTVASQVSIALDNASAYQQIEEWNEGLELKVRERTEALERADRLRAQFLSHVSHELRTPLTSIKGFIQNLLDGLTGPLNEKQQRYLVRMSENSDRLVRMIEDLLDRTRIETGRLEVHPADVELEPCLADVIEQLKPLAHVRQQTLEFTCSDTTIVVWADRDRLIQTVVNLVQNAIKFTPPGGQVTVVCDLSNDRTATVLVRDTGPGIPPEHLENIFDPFFRIQQDQRTAPKGLGLGLSIVKTLVELQGGQVAARNLQGGGAELSFTLPTHTAKVRPSLESHVLGRQILVVDDDTDIQQLLHDRLRAEGYQTYSAFDGRQALETLQSGVFDGVILDIGIGQIDGLEVLRQVRLTNQTIPIIMVTASGSQELAVKAIGMGAQAYLLKPFDTAELQLAMDHWFQRTWPA</sequence>
<dbReference type="CDD" id="cd17574">
    <property type="entry name" value="REC_OmpR"/>
    <property type="match status" value="1"/>
</dbReference>
<dbReference type="InterPro" id="IPR004358">
    <property type="entry name" value="Sig_transdc_His_kin-like_C"/>
</dbReference>
<dbReference type="Gene3D" id="3.40.50.2300">
    <property type="match status" value="1"/>
</dbReference>
<dbReference type="InterPro" id="IPR003594">
    <property type="entry name" value="HATPase_dom"/>
</dbReference>
<dbReference type="InterPro" id="IPR003018">
    <property type="entry name" value="GAF"/>
</dbReference>
<evidence type="ECO:0000256" key="3">
    <source>
        <dbReference type="ARBA" id="ARBA00022553"/>
    </source>
</evidence>
<dbReference type="AlphaFoldDB" id="A0A7S8FDV3"/>
<dbReference type="PROSITE" id="PS50110">
    <property type="entry name" value="RESPONSE_REGULATORY"/>
    <property type="match status" value="1"/>
</dbReference>
<dbReference type="SMART" id="SM00387">
    <property type="entry name" value="HATPase_c"/>
    <property type="match status" value="1"/>
</dbReference>
<evidence type="ECO:0000259" key="11">
    <source>
        <dbReference type="PROSITE" id="PS50110"/>
    </source>
</evidence>
<keyword evidence="6" id="KW-0902">Two-component regulatory system</keyword>
<proteinExistence type="predicted"/>
<feature type="domain" description="Histidine kinase" evidence="10">
    <location>
        <begin position="600"/>
        <end position="820"/>
    </location>
</feature>
<name>A0A7S8FDV3_9BACT</name>
<dbReference type="Proteomes" id="UP000593737">
    <property type="component" value="Chromosome"/>
</dbReference>
<evidence type="ECO:0000256" key="1">
    <source>
        <dbReference type="ARBA" id="ARBA00000085"/>
    </source>
</evidence>
<feature type="coiled-coil region" evidence="9">
    <location>
        <begin position="369"/>
        <end position="396"/>
    </location>
</feature>
<evidence type="ECO:0000259" key="10">
    <source>
        <dbReference type="PROSITE" id="PS50109"/>
    </source>
</evidence>
<dbReference type="InterPro" id="IPR005467">
    <property type="entry name" value="His_kinase_dom"/>
</dbReference>
<dbReference type="InterPro" id="IPR029016">
    <property type="entry name" value="GAF-like_dom_sf"/>
</dbReference>
<dbReference type="EC" id="2.7.13.3" evidence="2"/>
<dbReference type="InterPro" id="IPR011006">
    <property type="entry name" value="CheY-like_superfamily"/>
</dbReference>
<dbReference type="SUPFAM" id="SSF52172">
    <property type="entry name" value="CheY-like"/>
    <property type="match status" value="1"/>
</dbReference>
<dbReference type="Pfam" id="PF02518">
    <property type="entry name" value="HATPase_c"/>
    <property type="match status" value="1"/>
</dbReference>
<dbReference type="InterPro" id="IPR003661">
    <property type="entry name" value="HisK_dim/P_dom"/>
</dbReference>
<dbReference type="EMBL" id="CP047423">
    <property type="protein sequence ID" value="QPD04062.1"/>
    <property type="molecule type" value="Genomic_DNA"/>
</dbReference>
<gene>
    <name evidence="12" type="ORF">Nkreftii_001836</name>
</gene>
<dbReference type="SUPFAM" id="SSF47384">
    <property type="entry name" value="Homodimeric domain of signal transducing histidine kinase"/>
    <property type="match status" value="1"/>
</dbReference>
<evidence type="ECO:0000256" key="8">
    <source>
        <dbReference type="PROSITE-ProRule" id="PRU00169"/>
    </source>
</evidence>
<dbReference type="FunFam" id="1.10.287.130:FF:000001">
    <property type="entry name" value="Two-component sensor histidine kinase"/>
    <property type="match status" value="1"/>
</dbReference>
<dbReference type="FunFam" id="3.30.565.10:FF:000006">
    <property type="entry name" value="Sensor histidine kinase WalK"/>
    <property type="match status" value="1"/>
</dbReference>
<evidence type="ECO:0000313" key="12">
    <source>
        <dbReference type="EMBL" id="QPD04062.1"/>
    </source>
</evidence>
<dbReference type="Pfam" id="PF00072">
    <property type="entry name" value="Response_reg"/>
    <property type="match status" value="1"/>
</dbReference>
<dbReference type="InterPro" id="IPR036097">
    <property type="entry name" value="HisK_dim/P_sf"/>
</dbReference>
<dbReference type="SMART" id="SM00448">
    <property type="entry name" value="REC"/>
    <property type="match status" value="1"/>
</dbReference>
<dbReference type="SUPFAM" id="SSF55781">
    <property type="entry name" value="GAF domain-like"/>
    <property type="match status" value="1"/>
</dbReference>
<dbReference type="Pfam" id="PF00512">
    <property type="entry name" value="HisKA"/>
    <property type="match status" value="1"/>
</dbReference>
<dbReference type="KEGG" id="nkf:Nkreftii_001836"/>
<evidence type="ECO:0000256" key="4">
    <source>
        <dbReference type="ARBA" id="ARBA00022679"/>
    </source>
</evidence>
<organism evidence="12 13">
    <name type="scientific">Candidatus Nitrospira kreftii</name>
    <dbReference type="NCBI Taxonomy" id="2652173"/>
    <lineage>
        <taxon>Bacteria</taxon>
        <taxon>Pseudomonadati</taxon>
        <taxon>Nitrospirota</taxon>
        <taxon>Nitrospiria</taxon>
        <taxon>Nitrospirales</taxon>
        <taxon>Nitrospiraceae</taxon>
        <taxon>Nitrospira</taxon>
    </lineage>
</organism>
<keyword evidence="7" id="KW-0472">Membrane</keyword>
<dbReference type="GO" id="GO:0000155">
    <property type="term" value="F:phosphorelay sensor kinase activity"/>
    <property type="evidence" value="ECO:0007669"/>
    <property type="project" value="InterPro"/>
</dbReference>